<gene>
    <name evidence="8" type="ORF">BN112_4600</name>
</gene>
<dbReference type="InterPro" id="IPR020846">
    <property type="entry name" value="MFS_dom"/>
</dbReference>
<dbReference type="InterPro" id="IPR036259">
    <property type="entry name" value="MFS_trans_sf"/>
</dbReference>
<evidence type="ECO:0000256" key="5">
    <source>
        <dbReference type="ARBA" id="ARBA00023136"/>
    </source>
</evidence>
<sequence length="473" mass="50339">MPMRLDVRVGRIAVAPRDDSRRARMGNRDGFGGGFVHFSIVLVEFKKDRIAQPAHTGMHPHYDAFAMDAPAASTPAPPAAFPRSVTLLLNVAHALDHMFLLIFATAVAAIAADFGFARWEDLMPFGVAAFFLFGLASWPAGRLGDLWGRRRMMLLFFFGLGAAALLCALTRNAWQLAGAMALIGAFAAIYHPVGIPMIVQHATNPGAVIGVNGLAGNLGVALAALVTGVLVQWLGWRAAFAVPGLLSIACGLLFMRVCPAEDEPPARRKSRASVLLDPRQLARAFAVMTAAAVTGSLLFNFTTNGNAQLLDQRFRGIVEDPVALGAMLAFIYVVASLTQVVVGRLIDRVALKPLYLCMVLAQIPLLAWAAVAQGWALFAALLGTMVFIFGAIPFTDAMIVRYVDDRSRSRVAGMRLTVSFGVSSLAVWLLGPVVKQAGFGSLFAGMAVIAACTATMVLLLPSERPEPQSAPAA</sequence>
<dbReference type="Gene3D" id="1.20.1250.20">
    <property type="entry name" value="MFS general substrate transporter like domains"/>
    <property type="match status" value="1"/>
</dbReference>
<dbReference type="PANTHER" id="PTHR43124:SF3">
    <property type="entry name" value="CHLORAMPHENICOL EFFLUX PUMP RV0191"/>
    <property type="match status" value="1"/>
</dbReference>
<feature type="transmembrane region" description="Helical" evidence="6">
    <location>
        <begin position="354"/>
        <end position="371"/>
    </location>
</feature>
<feature type="transmembrane region" description="Helical" evidence="6">
    <location>
        <begin position="437"/>
        <end position="460"/>
    </location>
</feature>
<evidence type="ECO:0000313" key="8">
    <source>
        <dbReference type="EMBL" id="CCJ56514.1"/>
    </source>
</evidence>
<evidence type="ECO:0000256" key="6">
    <source>
        <dbReference type="SAM" id="Phobius"/>
    </source>
</evidence>
<dbReference type="PROSITE" id="PS50850">
    <property type="entry name" value="MFS"/>
    <property type="match status" value="1"/>
</dbReference>
<feature type="transmembrane region" description="Helical" evidence="6">
    <location>
        <begin position="211"/>
        <end position="234"/>
    </location>
</feature>
<feature type="transmembrane region" description="Helical" evidence="6">
    <location>
        <begin position="177"/>
        <end position="199"/>
    </location>
</feature>
<dbReference type="InterPro" id="IPR050189">
    <property type="entry name" value="MFS_Efflux_Transporters"/>
</dbReference>
<dbReference type="SUPFAM" id="SSF103473">
    <property type="entry name" value="MFS general substrate transporter"/>
    <property type="match status" value="1"/>
</dbReference>
<reference evidence="8 9" key="1">
    <citation type="journal article" date="2012" name="BMC Genomics">
        <title>Comparative genomics of the classical Bordetella subspecies: the evolution and exchange of virulence-associated diversity amongst closely related pathogens.</title>
        <authorList>
            <person name="Park J."/>
            <person name="Zhang Y."/>
            <person name="Buboltz A.M."/>
            <person name="Zhang X."/>
            <person name="Schuster S.C."/>
            <person name="Ahuja U."/>
            <person name="Liu M."/>
            <person name="Miller J.F."/>
            <person name="Sebaihia M."/>
            <person name="Bentley S.D."/>
            <person name="Parkhill J."/>
            <person name="Harvill E.T."/>
        </authorList>
    </citation>
    <scope>NUCLEOTIDE SEQUENCE [LARGE SCALE GENOMIC DNA]</scope>
    <source>
        <strain evidence="8 9">253</strain>
    </source>
</reference>
<evidence type="ECO:0000259" key="7">
    <source>
        <dbReference type="PROSITE" id="PS50850"/>
    </source>
</evidence>
<dbReference type="HOGENOM" id="CLU_052485_0_0_4"/>
<dbReference type="GO" id="GO:0022857">
    <property type="term" value="F:transmembrane transporter activity"/>
    <property type="evidence" value="ECO:0007669"/>
    <property type="project" value="InterPro"/>
</dbReference>
<feature type="transmembrane region" description="Helical" evidence="6">
    <location>
        <begin position="152"/>
        <end position="171"/>
    </location>
</feature>
<comment type="subcellular location">
    <subcellularLocation>
        <location evidence="1">Cell membrane</location>
        <topology evidence="1">Multi-pass membrane protein</topology>
    </subcellularLocation>
</comment>
<protein>
    <submittedName>
        <fullName evidence="8">Putative transport protein</fullName>
    </submittedName>
</protein>
<evidence type="ECO:0000256" key="4">
    <source>
        <dbReference type="ARBA" id="ARBA00022989"/>
    </source>
</evidence>
<name>A0A0C6PDQ3_BORBO</name>
<dbReference type="Proteomes" id="UP000007564">
    <property type="component" value="Chromosome"/>
</dbReference>
<accession>A0A0C6PDQ3</accession>
<proteinExistence type="predicted"/>
<organism evidence="8 9">
    <name type="scientific">Bordetella bronchiseptica 253</name>
    <dbReference type="NCBI Taxonomy" id="568707"/>
    <lineage>
        <taxon>Bacteria</taxon>
        <taxon>Pseudomonadati</taxon>
        <taxon>Pseudomonadota</taxon>
        <taxon>Betaproteobacteria</taxon>
        <taxon>Burkholderiales</taxon>
        <taxon>Alcaligenaceae</taxon>
        <taxon>Bordetella</taxon>
    </lineage>
</organism>
<dbReference type="PANTHER" id="PTHR43124">
    <property type="entry name" value="PURINE EFFLUX PUMP PBUE"/>
    <property type="match status" value="1"/>
</dbReference>
<evidence type="ECO:0000256" key="3">
    <source>
        <dbReference type="ARBA" id="ARBA00022692"/>
    </source>
</evidence>
<dbReference type="AlphaFoldDB" id="A0A0C6PDQ3"/>
<feature type="transmembrane region" description="Helical" evidence="6">
    <location>
        <begin position="122"/>
        <end position="140"/>
    </location>
</feature>
<feature type="transmembrane region" description="Helical" evidence="6">
    <location>
        <begin position="322"/>
        <end position="342"/>
    </location>
</feature>
<keyword evidence="4 6" id="KW-1133">Transmembrane helix</keyword>
<evidence type="ECO:0000313" key="9">
    <source>
        <dbReference type="Proteomes" id="UP000007564"/>
    </source>
</evidence>
<keyword evidence="3 6" id="KW-0812">Transmembrane</keyword>
<keyword evidence="5 6" id="KW-0472">Membrane</keyword>
<dbReference type="EMBL" id="HE965806">
    <property type="protein sequence ID" value="CCJ56514.1"/>
    <property type="molecule type" value="Genomic_DNA"/>
</dbReference>
<dbReference type="OrthoDB" id="8524807at2"/>
<dbReference type="Pfam" id="PF07690">
    <property type="entry name" value="MFS_1"/>
    <property type="match status" value="2"/>
</dbReference>
<evidence type="ECO:0000256" key="2">
    <source>
        <dbReference type="ARBA" id="ARBA00022475"/>
    </source>
</evidence>
<feature type="domain" description="Major facilitator superfamily (MFS) profile" evidence="7">
    <location>
        <begin position="85"/>
        <end position="465"/>
    </location>
</feature>
<dbReference type="GO" id="GO:0005886">
    <property type="term" value="C:plasma membrane"/>
    <property type="evidence" value="ECO:0007669"/>
    <property type="project" value="UniProtKB-SubCell"/>
</dbReference>
<dbReference type="InterPro" id="IPR011701">
    <property type="entry name" value="MFS"/>
</dbReference>
<keyword evidence="2" id="KW-1003">Cell membrane</keyword>
<feature type="transmembrane region" description="Helical" evidence="6">
    <location>
        <begin position="240"/>
        <end position="260"/>
    </location>
</feature>
<feature type="transmembrane region" description="Helical" evidence="6">
    <location>
        <begin position="281"/>
        <end position="302"/>
    </location>
</feature>
<feature type="transmembrane region" description="Helical" evidence="6">
    <location>
        <begin position="377"/>
        <end position="400"/>
    </location>
</feature>
<feature type="transmembrane region" description="Helical" evidence="6">
    <location>
        <begin position="98"/>
        <end position="116"/>
    </location>
</feature>
<feature type="transmembrane region" description="Helical" evidence="6">
    <location>
        <begin position="412"/>
        <end position="431"/>
    </location>
</feature>
<dbReference type="KEGG" id="bbh:BN112_4600"/>
<evidence type="ECO:0000256" key="1">
    <source>
        <dbReference type="ARBA" id="ARBA00004651"/>
    </source>
</evidence>